<dbReference type="SMART" id="SM00667">
    <property type="entry name" value="LisH"/>
    <property type="match status" value="1"/>
</dbReference>
<dbReference type="PROSITE" id="PS50896">
    <property type="entry name" value="LISH"/>
    <property type="match status" value="1"/>
</dbReference>
<feature type="repeat" description="WD" evidence="8">
    <location>
        <begin position="261"/>
        <end position="302"/>
    </location>
</feature>
<evidence type="ECO:0000256" key="4">
    <source>
        <dbReference type="ARBA" id="ARBA00022737"/>
    </source>
</evidence>
<gene>
    <name evidence="10" type="ORF">BMR1_02g00495</name>
</gene>
<dbReference type="InterPro" id="IPR054532">
    <property type="entry name" value="TPL_SMU1_LisH-like"/>
</dbReference>
<dbReference type="InterPro" id="IPR001680">
    <property type="entry name" value="WD40_rpt"/>
</dbReference>
<dbReference type="InterPro" id="IPR036322">
    <property type="entry name" value="WD40_repeat_dom_sf"/>
</dbReference>
<evidence type="ECO:0000256" key="2">
    <source>
        <dbReference type="ARBA" id="ARBA00022574"/>
    </source>
</evidence>
<feature type="repeat" description="WD" evidence="8">
    <location>
        <begin position="346"/>
        <end position="387"/>
    </location>
</feature>
<dbReference type="OrthoDB" id="538223at2759"/>
<dbReference type="OMA" id="MMKQQEP"/>
<keyword evidence="2 8" id="KW-0853">WD repeat</keyword>
<dbReference type="KEGG" id="bmic:BMR1_02g00495"/>
<evidence type="ECO:0000256" key="5">
    <source>
        <dbReference type="ARBA" id="ARBA00023187"/>
    </source>
</evidence>
<keyword evidence="4" id="KW-0677">Repeat</keyword>
<dbReference type="AlphaFoldDB" id="I7IPW0"/>
<dbReference type="PROSITE" id="PS50294">
    <property type="entry name" value="WD_REPEATS_REGION"/>
    <property type="match status" value="2"/>
</dbReference>
<name>I7IPW0_BABMR</name>
<dbReference type="Pfam" id="PF00400">
    <property type="entry name" value="WD40"/>
    <property type="match status" value="4"/>
</dbReference>
<dbReference type="Gene3D" id="2.130.10.10">
    <property type="entry name" value="YVTN repeat-like/Quinoprotein amine dehydrogenase"/>
    <property type="match status" value="1"/>
</dbReference>
<reference evidence="10 11" key="2">
    <citation type="journal article" date="2013" name="PLoS ONE">
        <title>Whole genome mapping and re-organization of the nuclear and mitochondrial genomes of Babesia microti isolates.</title>
        <authorList>
            <person name="Cornillot E."/>
            <person name="Dassouli A."/>
            <person name="Garg A."/>
            <person name="Pachikara N."/>
            <person name="Randazzo S."/>
            <person name="Depoix D."/>
            <person name="Carcy B."/>
            <person name="Delbecq S."/>
            <person name="Frutos R."/>
            <person name="Silva J.C."/>
            <person name="Sutton R."/>
            <person name="Krause P.J."/>
            <person name="Mamoun C.B."/>
        </authorList>
    </citation>
    <scope>NUCLEOTIDE SEQUENCE [LARGE SCALE GENOMIC DNA]</scope>
    <source>
        <strain evidence="10 11">RI</strain>
    </source>
</reference>
<dbReference type="PANTHER" id="PTHR22848">
    <property type="entry name" value="WD40 REPEAT PROTEIN"/>
    <property type="match status" value="1"/>
</dbReference>
<dbReference type="Pfam" id="PF17814">
    <property type="entry name" value="LisH_TPL"/>
    <property type="match status" value="1"/>
</dbReference>
<evidence type="ECO:0000256" key="8">
    <source>
        <dbReference type="PROSITE-ProRule" id="PRU00221"/>
    </source>
</evidence>
<dbReference type="EMBL" id="FO082872">
    <property type="protein sequence ID" value="CCF73265.1"/>
    <property type="molecule type" value="Genomic_DNA"/>
</dbReference>
<reference evidence="10 11" key="3">
    <citation type="journal article" date="2016" name="Sci. Rep.">
        <title>Genome-wide diversity and gene expression profiling of Babesia microti isolates identify polymorphic genes that mediate host-pathogen interactions.</title>
        <authorList>
            <person name="Silva J.C."/>
            <person name="Cornillot E."/>
            <person name="McCracken C."/>
            <person name="Usmani-Brown S."/>
            <person name="Dwivedi A."/>
            <person name="Ifeonu O.O."/>
            <person name="Crabtree J."/>
            <person name="Gotia H.T."/>
            <person name="Virji A.Z."/>
            <person name="Reynes C."/>
            <person name="Colinge J."/>
            <person name="Kumar V."/>
            <person name="Lawres L."/>
            <person name="Pazzi J.E."/>
            <person name="Pablo J.V."/>
            <person name="Hung C."/>
            <person name="Brancato J."/>
            <person name="Kumari P."/>
            <person name="Orvis J."/>
            <person name="Tretina K."/>
            <person name="Chibucos M."/>
            <person name="Ott S."/>
            <person name="Sadzewicz L."/>
            <person name="Sengamalay N."/>
            <person name="Shetty A.C."/>
            <person name="Su Q."/>
            <person name="Tallon L."/>
            <person name="Fraser C.M."/>
            <person name="Frutos R."/>
            <person name="Molina D.M."/>
            <person name="Krause P.J."/>
            <person name="Ben Mamoun C."/>
        </authorList>
    </citation>
    <scope>NUCLEOTIDE SEQUENCE [LARGE SCALE GENOMIC DNA]</scope>
    <source>
        <strain evidence="10 11">RI</strain>
    </source>
</reference>
<evidence type="ECO:0000313" key="11">
    <source>
        <dbReference type="Proteomes" id="UP000002899"/>
    </source>
</evidence>
<evidence type="ECO:0000259" key="9">
    <source>
        <dbReference type="Pfam" id="PF17814"/>
    </source>
</evidence>
<keyword evidence="3" id="KW-0507">mRNA processing</keyword>
<keyword evidence="6" id="KW-0539">Nucleus</keyword>
<reference evidence="10 11" key="1">
    <citation type="journal article" date="2012" name="Nucleic Acids Res.">
        <title>Sequencing of the smallest Apicomplexan genome from the human pathogen Babesia microti.</title>
        <authorList>
            <person name="Cornillot E."/>
            <person name="Hadj-Kaddour K."/>
            <person name="Dassouli A."/>
            <person name="Noel B."/>
            <person name="Ranwez V."/>
            <person name="Vacherie B."/>
            <person name="Augagneur Y."/>
            <person name="Bres V."/>
            <person name="Duclos A."/>
            <person name="Randazzo S."/>
            <person name="Carcy B."/>
            <person name="Debierre-Grockiego F."/>
            <person name="Delbecq S."/>
            <person name="Moubri-Menage K."/>
            <person name="Shams-Eldin H."/>
            <person name="Usmani-Brown S."/>
            <person name="Bringaud F."/>
            <person name="Wincker P."/>
            <person name="Vivares C.P."/>
            <person name="Schwarz R.T."/>
            <person name="Schetters T.P."/>
            <person name="Krause P.J."/>
            <person name="Gorenflot A."/>
            <person name="Berry V."/>
            <person name="Barbe V."/>
            <person name="Ben Mamoun C."/>
        </authorList>
    </citation>
    <scope>NUCLEOTIDE SEQUENCE [LARGE SCALE GENOMIC DNA]</scope>
    <source>
        <strain evidence="10 11">RI</strain>
    </source>
</reference>
<dbReference type="InterPro" id="IPR015943">
    <property type="entry name" value="WD40/YVTN_repeat-like_dom_sf"/>
</dbReference>
<dbReference type="SUPFAM" id="SSF50978">
    <property type="entry name" value="WD40 repeat-like"/>
    <property type="match status" value="1"/>
</dbReference>
<organism evidence="10 11">
    <name type="scientific">Babesia microti (strain RI)</name>
    <dbReference type="NCBI Taxonomy" id="1133968"/>
    <lineage>
        <taxon>Eukaryota</taxon>
        <taxon>Sar</taxon>
        <taxon>Alveolata</taxon>
        <taxon>Apicomplexa</taxon>
        <taxon>Aconoidasida</taxon>
        <taxon>Piroplasmida</taxon>
        <taxon>Babesiidae</taxon>
        <taxon>Babesia</taxon>
    </lineage>
</organism>
<protein>
    <submittedName>
        <fullName evidence="10">WD40 repeat-containing protein SMU1</fullName>
    </submittedName>
</protein>
<dbReference type="InterPro" id="IPR045184">
    <property type="entry name" value="SMU1"/>
</dbReference>
<dbReference type="GO" id="GO:0005634">
    <property type="term" value="C:nucleus"/>
    <property type="evidence" value="ECO:0007669"/>
    <property type="project" value="UniProtKB-SubCell"/>
</dbReference>
<dbReference type="GO" id="GO:0000398">
    <property type="term" value="P:mRNA splicing, via spliceosome"/>
    <property type="evidence" value="ECO:0007669"/>
    <property type="project" value="InterPro"/>
</dbReference>
<dbReference type="CDD" id="cd00200">
    <property type="entry name" value="WD40"/>
    <property type="match status" value="1"/>
</dbReference>
<evidence type="ECO:0000256" key="1">
    <source>
        <dbReference type="ARBA" id="ARBA00004123"/>
    </source>
</evidence>
<feature type="repeat" description="WD" evidence="8">
    <location>
        <begin position="223"/>
        <end position="252"/>
    </location>
</feature>
<dbReference type="InterPro" id="IPR020472">
    <property type="entry name" value="WD40_PAC1"/>
</dbReference>
<evidence type="ECO:0000256" key="6">
    <source>
        <dbReference type="ARBA" id="ARBA00023242"/>
    </source>
</evidence>
<dbReference type="PROSITE" id="PS50082">
    <property type="entry name" value="WD_REPEATS_2"/>
    <property type="match status" value="4"/>
</dbReference>
<dbReference type="Proteomes" id="UP000002899">
    <property type="component" value="Chromosome II"/>
</dbReference>
<dbReference type="RefSeq" id="XP_012647874.1">
    <property type="nucleotide sequence ID" value="XM_012792420.1"/>
</dbReference>
<keyword evidence="11" id="KW-1185">Reference proteome</keyword>
<dbReference type="PRINTS" id="PR00320">
    <property type="entry name" value="GPROTEINBRPT"/>
</dbReference>
<comment type="similarity">
    <text evidence="7">Belongs to the WD repeat SMU1 family.</text>
</comment>
<evidence type="ECO:0000256" key="7">
    <source>
        <dbReference type="ARBA" id="ARBA00025801"/>
    </source>
</evidence>
<dbReference type="VEuPathDB" id="PiroplasmaDB:BMR1_02g00495"/>
<dbReference type="GeneID" id="24423889"/>
<proteinExistence type="inferred from homology"/>
<sequence>MAGRVEVASTDILKLILQFLKENNYTKSLKLLQKESHVSFNGLTSIDNLLMDIQHGRWNNVLDTIATMELSESLLFLIYEQIIFELVELREFDLSNSILQTSIPLQIMSSRESLRYSRLQEVCKKQQFDPKDLFNMDISSFKRRRRAEISAKISNEIEIVPPSRLLEIIGMAIKWQKYQGIIRDSTSFNILSGKVSNTTNVCCLNVSKVIKFAENSHPECAIFTPNGQHLITGSSDGFIEVWDYHSGKLNLELDYQKEDRMMMHDCLVMSLAVSTDSHILASGDKNGNIRVWKLIDGKCVRKFNQVHNGAVICITFSRDSLSLLTGSFDRTARIHGLKSGTTIKEFRGHKSFVNAVLYNYKGNRIVTGGSDGYIKVWDSNTAQCITTFAPPDYSTDNELISSDAKTVLKAISSLFFTRNELLWVTCGQRVVYLMDLSGNLVKKIPNDENPTLQLSVSCVSGDGEWIYSLGNDDSIHAFSTTSTDHNIVPQAHSGEGIGLVHHPSQSLLVSFGSDSKLKIYVS</sequence>
<dbReference type="InterPro" id="IPR006594">
    <property type="entry name" value="LisH"/>
</dbReference>
<accession>I7IPW0</accession>
<comment type="subcellular location">
    <subcellularLocation>
        <location evidence="1">Nucleus</location>
    </subcellularLocation>
</comment>
<dbReference type="SMART" id="SM00320">
    <property type="entry name" value="WD40"/>
    <property type="match status" value="7"/>
</dbReference>
<feature type="repeat" description="WD" evidence="8">
    <location>
        <begin position="304"/>
        <end position="345"/>
    </location>
</feature>
<evidence type="ECO:0000256" key="3">
    <source>
        <dbReference type="ARBA" id="ARBA00022664"/>
    </source>
</evidence>
<keyword evidence="5" id="KW-0508">mRNA splicing</keyword>
<evidence type="ECO:0000313" key="10">
    <source>
        <dbReference type="EMBL" id="CCF73265.1"/>
    </source>
</evidence>
<feature type="domain" description="TPL/SMU1 LisH-like dimerisation" evidence="9">
    <location>
        <begin position="9"/>
        <end position="38"/>
    </location>
</feature>